<evidence type="ECO:0000256" key="8">
    <source>
        <dbReference type="SAM" id="MobiDB-lite"/>
    </source>
</evidence>
<gene>
    <name evidence="12" type="ORF">O0I10_008596</name>
</gene>
<dbReference type="Proteomes" id="UP001234581">
    <property type="component" value="Unassembled WGS sequence"/>
</dbReference>
<dbReference type="GO" id="GO:0016887">
    <property type="term" value="F:ATP hydrolysis activity"/>
    <property type="evidence" value="ECO:0007669"/>
    <property type="project" value="InterPro"/>
</dbReference>
<evidence type="ECO:0000259" key="10">
    <source>
        <dbReference type="PROSITE" id="PS50893"/>
    </source>
</evidence>
<dbReference type="SUPFAM" id="SSF90123">
    <property type="entry name" value="ABC transporter transmembrane region"/>
    <property type="match status" value="2"/>
</dbReference>
<dbReference type="GO" id="GO:0090374">
    <property type="term" value="P:oligopeptide export from mitochondrion"/>
    <property type="evidence" value="ECO:0007669"/>
    <property type="project" value="TreeGrafter"/>
</dbReference>
<feature type="transmembrane region" description="Helical" evidence="9">
    <location>
        <begin position="132"/>
        <end position="156"/>
    </location>
</feature>
<feature type="domain" description="ABC transporter" evidence="10">
    <location>
        <begin position="408"/>
        <end position="646"/>
    </location>
</feature>
<dbReference type="InterPro" id="IPR036640">
    <property type="entry name" value="ABC1_TM_sf"/>
</dbReference>
<dbReference type="InterPro" id="IPR039421">
    <property type="entry name" value="Type_1_exporter"/>
</dbReference>
<dbReference type="InterPro" id="IPR011527">
    <property type="entry name" value="ABC1_TM_dom"/>
</dbReference>
<feature type="transmembrane region" description="Helical" evidence="9">
    <location>
        <begin position="1009"/>
        <end position="1029"/>
    </location>
</feature>
<evidence type="ECO:0000259" key="11">
    <source>
        <dbReference type="PROSITE" id="PS50929"/>
    </source>
</evidence>
<dbReference type="FunFam" id="3.40.50.300:FF:000251">
    <property type="entry name" value="ABC transporter B family member 19"/>
    <property type="match status" value="1"/>
</dbReference>
<dbReference type="Gene3D" id="1.20.1560.10">
    <property type="entry name" value="ABC transporter type 1, transmembrane domain"/>
    <property type="match status" value="2"/>
</dbReference>
<feature type="transmembrane region" description="Helical" evidence="9">
    <location>
        <begin position="741"/>
        <end position="770"/>
    </location>
</feature>
<dbReference type="SMART" id="SM00382">
    <property type="entry name" value="AAA"/>
    <property type="match status" value="2"/>
</dbReference>
<dbReference type="GO" id="GO:0015421">
    <property type="term" value="F:ABC-type oligopeptide transporter activity"/>
    <property type="evidence" value="ECO:0007669"/>
    <property type="project" value="TreeGrafter"/>
</dbReference>
<comment type="similarity">
    <text evidence="2">Belongs to the ABC transporter superfamily. ABCB family. Multidrug resistance exporter (TC 3.A.1.201) subfamily.</text>
</comment>
<evidence type="ECO:0000256" key="9">
    <source>
        <dbReference type="SAM" id="Phobius"/>
    </source>
</evidence>
<dbReference type="InterPro" id="IPR017871">
    <property type="entry name" value="ABC_transporter-like_CS"/>
</dbReference>
<dbReference type="InterPro" id="IPR003439">
    <property type="entry name" value="ABC_transporter-like_ATP-bd"/>
</dbReference>
<dbReference type="GO" id="GO:0005524">
    <property type="term" value="F:ATP binding"/>
    <property type="evidence" value="ECO:0007669"/>
    <property type="project" value="UniProtKB-KW"/>
</dbReference>
<dbReference type="SUPFAM" id="SSF52540">
    <property type="entry name" value="P-loop containing nucleoside triphosphate hydrolases"/>
    <property type="match status" value="2"/>
</dbReference>
<feature type="transmembrane region" description="Helical" evidence="9">
    <location>
        <begin position="233"/>
        <end position="254"/>
    </location>
</feature>
<evidence type="ECO:0008006" key="14">
    <source>
        <dbReference type="Google" id="ProtNLM"/>
    </source>
</evidence>
<comment type="caution">
    <text evidence="12">The sequence shown here is derived from an EMBL/GenBank/DDBJ whole genome shotgun (WGS) entry which is preliminary data.</text>
</comment>
<dbReference type="InterPro" id="IPR027417">
    <property type="entry name" value="P-loop_NTPase"/>
</dbReference>
<keyword evidence="3 9" id="KW-0812">Transmembrane</keyword>
<keyword evidence="13" id="KW-1185">Reference proteome</keyword>
<protein>
    <recommendedName>
        <fullName evidence="14">Multidrug resistance protein 1</fullName>
    </recommendedName>
</protein>
<feature type="transmembrane region" description="Helical" evidence="9">
    <location>
        <begin position="351"/>
        <end position="373"/>
    </location>
</feature>
<proteinExistence type="inferred from homology"/>
<comment type="subcellular location">
    <subcellularLocation>
        <location evidence="1">Membrane</location>
        <topology evidence="1">Multi-pass membrane protein</topology>
    </subcellularLocation>
</comment>
<feature type="region of interest" description="Disordered" evidence="8">
    <location>
        <begin position="654"/>
        <end position="688"/>
    </location>
</feature>
<evidence type="ECO:0000256" key="5">
    <source>
        <dbReference type="ARBA" id="ARBA00022840"/>
    </source>
</evidence>
<keyword evidence="5" id="KW-0067">ATP-binding</keyword>
<evidence type="ECO:0000256" key="7">
    <source>
        <dbReference type="ARBA" id="ARBA00023136"/>
    </source>
</evidence>
<feature type="transmembrane region" description="Helical" evidence="9">
    <location>
        <begin position="79"/>
        <end position="103"/>
    </location>
</feature>
<evidence type="ECO:0000256" key="6">
    <source>
        <dbReference type="ARBA" id="ARBA00022989"/>
    </source>
</evidence>
<evidence type="ECO:0000256" key="2">
    <source>
        <dbReference type="ARBA" id="ARBA00007577"/>
    </source>
</evidence>
<feature type="domain" description="ABC transporter" evidence="10">
    <location>
        <begin position="1070"/>
        <end position="1312"/>
    </location>
</feature>
<dbReference type="PROSITE" id="PS50893">
    <property type="entry name" value="ABC_TRANSPORTER_2"/>
    <property type="match status" value="2"/>
</dbReference>
<keyword evidence="7 9" id="KW-0472">Membrane</keyword>
<evidence type="ECO:0000313" key="12">
    <source>
        <dbReference type="EMBL" id="KAJ8655711.1"/>
    </source>
</evidence>
<dbReference type="PROSITE" id="PS50929">
    <property type="entry name" value="ABC_TM1F"/>
    <property type="match status" value="2"/>
</dbReference>
<dbReference type="RefSeq" id="XP_058340624.1">
    <property type="nucleotide sequence ID" value="XM_058488599.1"/>
</dbReference>
<organism evidence="12 13">
    <name type="scientific">Lichtheimia ornata</name>
    <dbReference type="NCBI Taxonomy" id="688661"/>
    <lineage>
        <taxon>Eukaryota</taxon>
        <taxon>Fungi</taxon>
        <taxon>Fungi incertae sedis</taxon>
        <taxon>Mucoromycota</taxon>
        <taxon>Mucoromycotina</taxon>
        <taxon>Mucoromycetes</taxon>
        <taxon>Mucorales</taxon>
        <taxon>Lichtheimiaceae</taxon>
        <taxon>Lichtheimia</taxon>
    </lineage>
</organism>
<name>A0AAD7UZF8_9FUNG</name>
<keyword evidence="4" id="KW-0547">Nucleotide-binding</keyword>
<dbReference type="GeneID" id="83216003"/>
<dbReference type="FunFam" id="3.40.50.300:FF:000916">
    <property type="entry name" value="ABC transporter B family member 9"/>
    <property type="match status" value="1"/>
</dbReference>
<accession>A0AAD7UZF8</accession>
<dbReference type="PANTHER" id="PTHR43394:SF27">
    <property type="entry name" value="ATP-DEPENDENT TRANSLOCASE ABCB1-LIKE"/>
    <property type="match status" value="1"/>
</dbReference>
<feature type="compositionally biased region" description="Basic and acidic residues" evidence="8">
    <location>
        <begin position="51"/>
        <end position="61"/>
    </location>
</feature>
<dbReference type="PANTHER" id="PTHR43394">
    <property type="entry name" value="ATP-DEPENDENT PERMEASE MDL1, MITOCHONDRIAL"/>
    <property type="match status" value="1"/>
</dbReference>
<feature type="compositionally biased region" description="Basic and acidic residues" evidence="8">
    <location>
        <begin position="26"/>
        <end position="41"/>
    </location>
</feature>
<dbReference type="PROSITE" id="PS00211">
    <property type="entry name" value="ABC_TRANSPORTER_1"/>
    <property type="match status" value="2"/>
</dbReference>
<feature type="transmembrane region" description="Helical" evidence="9">
    <location>
        <begin position="208"/>
        <end position="227"/>
    </location>
</feature>
<dbReference type="GO" id="GO:0005743">
    <property type="term" value="C:mitochondrial inner membrane"/>
    <property type="evidence" value="ECO:0007669"/>
    <property type="project" value="TreeGrafter"/>
</dbReference>
<feature type="region of interest" description="Disordered" evidence="8">
    <location>
        <begin position="24"/>
        <end position="61"/>
    </location>
</feature>
<sequence>MGNEKAELVDQQVVVEQTLVTSAVEAQHEGVESGSDMKKENDMDDTTSSSGEKKEKEKKKKEPTVPLHKLFRFASKIDLLMILAASIGSIGVGVIMPASMIIFGDLLGSLGQTAQSTTTTTNIDFLSMTLKMILIFVYMGTASLVASYVSHAFWVISGERQIQTIRRLYLHAIYRQDMSWFDAAEEGSLTTRLATDIQMVQEGISEKCGMILQMTGQVIAGIVIAFVKGPVLAAVILATIPLVAGAGTMMGYYYDKFTKSTQDVYADAGAIAEEMISGIRTISSFSLQGRFQTRYEEQLRKARKTGCRRGVLVAIMFGAFMGIIFSSYGLSFWYGSKLIREGRMSGGEVVIVFYTMMISTMALMGLPLNLSAVSGATAAAQRIFSLIDRVPAIDIDAPGKEHALHGDIEFKNVDFKYPTRPDIPILRSFSARIMPGSTVALVGASGSGKSTIVQLLQRFYDPDNGEIIVDGIPLKDLAVQSLRRQIGVVSQEPVLFNTTIRKNLLLGADNDKVSNEDLVRACKAANCHDFISALPKGYDSHVGEHGSMLSGGQKQRIAIARAIIKDPAILLLDEATSALDTQSERLVQKALEEAAKNRTTLVVAHRLSTIRSADQIIVLKQGEIVEQGTHEELLAANGAYANLVHKQEIAMEKENNQLNGSDEHDDIPAMTEEDEEHDQSQTKQNDLSIRRLSTKQSIASSVEGAIPDDMRELKKEREREEKYKHVRTPFFKVLKQMRPEWPLLGVGLVGCLFSGAAFPVSALLLGRVFSVLVDPATMSTTPGPMEGANLYAFLFLICGIGVFFGFLLQLGSFEAAGELYTERLRSKLFAAYMKQEIAFFDEEDNSTGALTSTLAVDAKNVNDMITKVLGDIGSVVCSAIVGFVIAFIHGWALTLVIIAMLPLMAAASAYEGKIEMGFADDTKKASMQSGQVAGEAIKEIRTVASLAKQHHFEERYAKATAYPHKLAIRKAYLGSIGYALSQGMVIYVNAVSFYAGIRFLEKGMMTIEQMMVVMMAVVMTAMGIGRGSMFVSHIVKAKYAALSSFELLERKPTIDRELEGIEPSTIRGDVAFDNVSFAYPRRPDMPVFHGDFNLKGAAGRTIALVGHSGCGKSTVIGMLERWYDPQSGSVRVDDHSTQAYTLDNLRGHMALVSQEPVLFDMSIGDNIRFGVSEDVKVTQEQVEQACIAANIHEFITTLPDGYNTRVGDRGSQLSGGQKQRIAIARALIRNPRVLLLDEATSALDSESEKLVQTAIDNVLEHGDRTTFTIAHRLSTIQGSDLICVIKSGRVIEQGTHWELLELGGAYKELVQQQSLA</sequence>
<dbReference type="EMBL" id="JARTCD010000046">
    <property type="protein sequence ID" value="KAJ8655711.1"/>
    <property type="molecule type" value="Genomic_DNA"/>
</dbReference>
<dbReference type="Pfam" id="PF00664">
    <property type="entry name" value="ABC_membrane"/>
    <property type="match status" value="2"/>
</dbReference>
<dbReference type="CDD" id="cd03249">
    <property type="entry name" value="ABC_MTABC3_MDL1_MDL2"/>
    <property type="match status" value="2"/>
</dbReference>
<feature type="domain" description="ABC transmembrane type-1" evidence="11">
    <location>
        <begin position="746"/>
        <end position="1036"/>
    </location>
</feature>
<feature type="transmembrane region" description="Helical" evidence="9">
    <location>
        <begin position="310"/>
        <end position="331"/>
    </location>
</feature>
<feature type="domain" description="ABC transmembrane type-1" evidence="11">
    <location>
        <begin position="83"/>
        <end position="375"/>
    </location>
</feature>
<dbReference type="Pfam" id="PF00005">
    <property type="entry name" value="ABC_tran"/>
    <property type="match status" value="2"/>
</dbReference>
<feature type="transmembrane region" description="Helical" evidence="9">
    <location>
        <begin position="971"/>
        <end position="997"/>
    </location>
</feature>
<keyword evidence="6 9" id="KW-1133">Transmembrane helix</keyword>
<dbReference type="CDD" id="cd18578">
    <property type="entry name" value="ABC_6TM_Pgp_ABCB1_D2_like"/>
    <property type="match status" value="1"/>
</dbReference>
<evidence type="ECO:0000256" key="4">
    <source>
        <dbReference type="ARBA" id="ARBA00022741"/>
    </source>
</evidence>
<dbReference type="InterPro" id="IPR003593">
    <property type="entry name" value="AAA+_ATPase"/>
</dbReference>
<reference evidence="12 13" key="1">
    <citation type="submission" date="2023-03" db="EMBL/GenBank/DDBJ databases">
        <title>Genome sequence of Lichtheimia ornata CBS 291.66.</title>
        <authorList>
            <person name="Mohabir J.T."/>
            <person name="Shea T.P."/>
            <person name="Kurbessoian T."/>
            <person name="Berby B."/>
            <person name="Fontaine J."/>
            <person name="Livny J."/>
            <person name="Gnirke A."/>
            <person name="Stajich J.E."/>
            <person name="Cuomo C.A."/>
        </authorList>
    </citation>
    <scope>NUCLEOTIDE SEQUENCE [LARGE SCALE GENOMIC DNA]</scope>
    <source>
        <strain evidence="12">CBS 291.66</strain>
    </source>
</reference>
<evidence type="ECO:0000256" key="1">
    <source>
        <dbReference type="ARBA" id="ARBA00004141"/>
    </source>
</evidence>
<feature type="transmembrane region" description="Helical" evidence="9">
    <location>
        <begin position="790"/>
        <end position="810"/>
    </location>
</feature>
<dbReference type="Gene3D" id="3.40.50.300">
    <property type="entry name" value="P-loop containing nucleotide triphosphate hydrolases"/>
    <property type="match status" value="2"/>
</dbReference>
<evidence type="ECO:0000256" key="3">
    <source>
        <dbReference type="ARBA" id="ARBA00022692"/>
    </source>
</evidence>
<dbReference type="CDD" id="cd18577">
    <property type="entry name" value="ABC_6TM_Pgp_ABCB1_D1_like"/>
    <property type="match status" value="1"/>
</dbReference>
<evidence type="ECO:0000313" key="13">
    <source>
        <dbReference type="Proteomes" id="UP001234581"/>
    </source>
</evidence>